<evidence type="ECO:0000256" key="3">
    <source>
        <dbReference type="SAM" id="MobiDB-lite"/>
    </source>
</evidence>
<dbReference type="Pfam" id="PF00076">
    <property type="entry name" value="RRM_1"/>
    <property type="match status" value="1"/>
</dbReference>
<dbReference type="Proteomes" id="UP000075886">
    <property type="component" value="Unassembled WGS sequence"/>
</dbReference>
<proteinExistence type="predicted"/>
<evidence type="ECO:0000259" key="4">
    <source>
        <dbReference type="PROSITE" id="PS50102"/>
    </source>
</evidence>
<feature type="region of interest" description="Disordered" evidence="3">
    <location>
        <begin position="95"/>
        <end position="117"/>
    </location>
</feature>
<dbReference type="GO" id="GO:0006406">
    <property type="term" value="P:mRNA export from nucleus"/>
    <property type="evidence" value="ECO:0007669"/>
    <property type="project" value="TreeGrafter"/>
</dbReference>
<dbReference type="CDD" id="cd12681">
    <property type="entry name" value="RRM_SKAR"/>
    <property type="match status" value="1"/>
</dbReference>
<keyword evidence="1 2" id="KW-0694">RNA-binding</keyword>
<feature type="compositionally biased region" description="Basic and acidic residues" evidence="3">
    <location>
        <begin position="95"/>
        <end position="113"/>
    </location>
</feature>
<sequence length="440" mass="50033">MDAGDINLSLDEIIKKKNIKVPLTGPGRNVYRGGAFRGGGFRGGDRGRFSRGRGRGENYHALAYKYDARNTIAAIKRTKTVDARDKLGEIFRSQDQDIRERMRQSRSHREQSYHQRNRGYVSKPYDRYKYPLADLPYNSHEMSDPDLDDLEYDPRTTVPAYSVNPVQRSWYNKDVPKYVPQSTKHYQEAYPKPTYRPTVNSMDVDEDGDDSMQSDIDALDDEFRTLSPLDWLVSVTAPKNPLPPPSFSSAVNNEPDPFDHYHMMTRPSTTITPTYVPTPINETRPLRGILRTSQASKPATVTSSRSVEEVRTSNAHLSQSMRNRLEHAPNPNESMGIFAKMPPDGYTGTFRPPSPPSSSYRIIVSNLHVNVTQQDIQELFEEVNNMIEARLVRPGVAEVIYGSQPDAEQAVETYHNRYLDGQPMKCLLVNPRQSYKPTKA</sequence>
<dbReference type="InterPro" id="IPR000504">
    <property type="entry name" value="RRM_dom"/>
</dbReference>
<dbReference type="InterPro" id="IPR035979">
    <property type="entry name" value="RBD_domain_sf"/>
</dbReference>
<evidence type="ECO:0000313" key="6">
    <source>
        <dbReference type="Proteomes" id="UP000075886"/>
    </source>
</evidence>
<dbReference type="SMART" id="SM00360">
    <property type="entry name" value="RRM"/>
    <property type="match status" value="1"/>
</dbReference>
<dbReference type="SUPFAM" id="SSF54928">
    <property type="entry name" value="RNA-binding domain, RBD"/>
    <property type="match status" value="1"/>
</dbReference>
<organism evidence="5 6">
    <name type="scientific">Anopheles farauti</name>
    <dbReference type="NCBI Taxonomy" id="69004"/>
    <lineage>
        <taxon>Eukaryota</taxon>
        <taxon>Metazoa</taxon>
        <taxon>Ecdysozoa</taxon>
        <taxon>Arthropoda</taxon>
        <taxon>Hexapoda</taxon>
        <taxon>Insecta</taxon>
        <taxon>Pterygota</taxon>
        <taxon>Neoptera</taxon>
        <taxon>Endopterygota</taxon>
        <taxon>Diptera</taxon>
        <taxon>Nematocera</taxon>
        <taxon>Culicoidea</taxon>
        <taxon>Culicidae</taxon>
        <taxon>Anophelinae</taxon>
        <taxon>Anopheles</taxon>
    </lineage>
</organism>
<accession>A0A182Q1A6</accession>
<dbReference type="InterPro" id="IPR034784">
    <property type="entry name" value="PDIP3_RRM"/>
</dbReference>
<name>A0A182Q1A6_9DIPT</name>
<keyword evidence="6" id="KW-1185">Reference proteome</keyword>
<dbReference type="GO" id="GO:0005634">
    <property type="term" value="C:nucleus"/>
    <property type="evidence" value="ECO:0007669"/>
    <property type="project" value="TreeGrafter"/>
</dbReference>
<dbReference type="PROSITE" id="PS50102">
    <property type="entry name" value="RRM"/>
    <property type="match status" value="1"/>
</dbReference>
<dbReference type="PANTHER" id="PTHR19965:SF94">
    <property type="entry name" value="FI13061P-RELATED"/>
    <property type="match status" value="1"/>
</dbReference>
<evidence type="ECO:0000256" key="1">
    <source>
        <dbReference type="ARBA" id="ARBA00022884"/>
    </source>
</evidence>
<evidence type="ECO:0000256" key="2">
    <source>
        <dbReference type="PROSITE-ProRule" id="PRU00176"/>
    </source>
</evidence>
<evidence type="ECO:0000313" key="5">
    <source>
        <dbReference type="EnsemblMetazoa" id="AFAF001104-PA"/>
    </source>
</evidence>
<dbReference type="InterPro" id="IPR012677">
    <property type="entry name" value="Nucleotide-bd_a/b_plait_sf"/>
</dbReference>
<dbReference type="EMBL" id="AXCN02002009">
    <property type="status" value="NOT_ANNOTATED_CDS"/>
    <property type="molecule type" value="Genomic_DNA"/>
</dbReference>
<dbReference type="VEuPathDB" id="VectorBase:AFAF001104"/>
<dbReference type="PANTHER" id="PTHR19965">
    <property type="entry name" value="RNA AND EXPORT FACTOR BINDING PROTEIN"/>
    <property type="match status" value="1"/>
</dbReference>
<dbReference type="GO" id="GO:0003729">
    <property type="term" value="F:mRNA binding"/>
    <property type="evidence" value="ECO:0007669"/>
    <property type="project" value="TreeGrafter"/>
</dbReference>
<dbReference type="EnsemblMetazoa" id="AFAF001104-RA">
    <property type="protein sequence ID" value="AFAF001104-PA"/>
    <property type="gene ID" value="AFAF001104"/>
</dbReference>
<reference evidence="5" key="2">
    <citation type="submission" date="2020-05" db="UniProtKB">
        <authorList>
            <consortium name="EnsemblMetazoa"/>
        </authorList>
    </citation>
    <scope>IDENTIFICATION</scope>
    <source>
        <strain evidence="5">FAR1</strain>
    </source>
</reference>
<protein>
    <recommendedName>
        <fullName evidence="4">RRM domain-containing protein</fullName>
    </recommendedName>
</protein>
<dbReference type="Gene3D" id="3.30.70.330">
    <property type="match status" value="1"/>
</dbReference>
<dbReference type="InterPro" id="IPR051229">
    <property type="entry name" value="ALYREF_mRNA_export"/>
</dbReference>
<dbReference type="STRING" id="69004.A0A182Q1A6"/>
<feature type="domain" description="RRM" evidence="4">
    <location>
        <begin position="360"/>
        <end position="431"/>
    </location>
</feature>
<reference evidence="6" key="1">
    <citation type="submission" date="2014-01" db="EMBL/GenBank/DDBJ databases">
        <title>The Genome Sequence of Anopheles farauti FAR1 (V2).</title>
        <authorList>
            <consortium name="The Broad Institute Genomics Platform"/>
            <person name="Neafsey D.E."/>
            <person name="Besansky N."/>
            <person name="Howell P."/>
            <person name="Walton C."/>
            <person name="Young S.K."/>
            <person name="Zeng Q."/>
            <person name="Gargeya S."/>
            <person name="Fitzgerald M."/>
            <person name="Haas B."/>
            <person name="Abouelleil A."/>
            <person name="Allen A.W."/>
            <person name="Alvarado L."/>
            <person name="Arachchi H.M."/>
            <person name="Berlin A.M."/>
            <person name="Chapman S.B."/>
            <person name="Gainer-Dewar J."/>
            <person name="Goldberg J."/>
            <person name="Griggs A."/>
            <person name="Gujja S."/>
            <person name="Hansen M."/>
            <person name="Howarth C."/>
            <person name="Imamovic A."/>
            <person name="Ireland A."/>
            <person name="Larimer J."/>
            <person name="McCowan C."/>
            <person name="Murphy C."/>
            <person name="Pearson M."/>
            <person name="Poon T.W."/>
            <person name="Priest M."/>
            <person name="Roberts A."/>
            <person name="Saif S."/>
            <person name="Shea T."/>
            <person name="Sisk P."/>
            <person name="Sykes S."/>
            <person name="Wortman J."/>
            <person name="Nusbaum C."/>
            <person name="Birren B."/>
        </authorList>
    </citation>
    <scope>NUCLEOTIDE SEQUENCE [LARGE SCALE GENOMIC DNA]</scope>
    <source>
        <strain evidence="6">FAR1</strain>
    </source>
</reference>
<dbReference type="AlphaFoldDB" id="A0A182Q1A6"/>